<dbReference type="GO" id="GO:0009103">
    <property type="term" value="P:lipopolysaccharide biosynthetic process"/>
    <property type="evidence" value="ECO:0007669"/>
    <property type="project" value="UniProtKB-ARBA"/>
</dbReference>
<evidence type="ECO:0000256" key="1">
    <source>
        <dbReference type="ARBA" id="ARBA00004651"/>
    </source>
</evidence>
<keyword evidence="2" id="KW-1003">Cell membrane</keyword>
<dbReference type="AlphaFoldDB" id="A0A2W7RS35"/>
<dbReference type="InterPro" id="IPR050297">
    <property type="entry name" value="LipidA_mod_glycosyltrf_83"/>
</dbReference>
<dbReference type="PANTHER" id="PTHR33908">
    <property type="entry name" value="MANNOSYLTRANSFERASE YKCB-RELATED"/>
    <property type="match status" value="1"/>
</dbReference>
<evidence type="ECO:0000313" key="11">
    <source>
        <dbReference type="Proteomes" id="UP000249720"/>
    </source>
</evidence>
<evidence type="ECO:0000313" key="10">
    <source>
        <dbReference type="EMBL" id="PZX63568.1"/>
    </source>
</evidence>
<name>A0A2W7RS35_9BACT</name>
<keyword evidence="3" id="KW-0328">Glycosyltransferase</keyword>
<dbReference type="PANTHER" id="PTHR33908:SF3">
    <property type="entry name" value="UNDECAPRENYL PHOSPHATE-ALPHA-4-AMINO-4-DEOXY-L-ARABINOSE ARABINOSYL TRANSFERASE"/>
    <property type="match status" value="1"/>
</dbReference>
<feature type="transmembrane region" description="Helical" evidence="8">
    <location>
        <begin position="331"/>
        <end position="352"/>
    </location>
</feature>
<feature type="transmembrane region" description="Helical" evidence="8">
    <location>
        <begin position="199"/>
        <end position="220"/>
    </location>
</feature>
<evidence type="ECO:0000256" key="3">
    <source>
        <dbReference type="ARBA" id="ARBA00022676"/>
    </source>
</evidence>
<comment type="caution">
    <text evidence="10">The sequence shown here is derived from an EMBL/GenBank/DDBJ whole genome shotgun (WGS) entry which is preliminary data.</text>
</comment>
<feature type="transmembrane region" description="Helical" evidence="8">
    <location>
        <begin position="274"/>
        <end position="293"/>
    </location>
</feature>
<feature type="transmembrane region" description="Helical" evidence="8">
    <location>
        <begin position="393"/>
        <end position="410"/>
    </location>
</feature>
<feature type="transmembrane region" description="Helical" evidence="8">
    <location>
        <begin position="135"/>
        <end position="152"/>
    </location>
</feature>
<dbReference type="Pfam" id="PF13231">
    <property type="entry name" value="PMT_2"/>
    <property type="match status" value="1"/>
</dbReference>
<keyword evidence="6 8" id="KW-1133">Transmembrane helix</keyword>
<feature type="domain" description="Glycosyltransferase RgtA/B/C/D-like" evidence="9">
    <location>
        <begin position="60"/>
        <end position="217"/>
    </location>
</feature>
<feature type="transmembrane region" description="Helical" evidence="8">
    <location>
        <begin position="158"/>
        <end position="187"/>
    </location>
</feature>
<dbReference type="InterPro" id="IPR038731">
    <property type="entry name" value="RgtA/B/C-like"/>
</dbReference>
<feature type="transmembrane region" description="Helical" evidence="8">
    <location>
        <begin position="7"/>
        <end position="28"/>
    </location>
</feature>
<protein>
    <submittedName>
        <fullName evidence="10">4-amino-4-deoxy-L-arabinose transferase-like glycosyltransferase</fullName>
    </submittedName>
</protein>
<evidence type="ECO:0000256" key="5">
    <source>
        <dbReference type="ARBA" id="ARBA00022692"/>
    </source>
</evidence>
<keyword evidence="7 8" id="KW-0472">Membrane</keyword>
<reference evidence="10 11" key="1">
    <citation type="submission" date="2018-06" db="EMBL/GenBank/DDBJ databases">
        <title>Genomic Encyclopedia of Archaeal and Bacterial Type Strains, Phase II (KMG-II): from individual species to whole genera.</title>
        <authorList>
            <person name="Goeker M."/>
        </authorList>
    </citation>
    <scope>NUCLEOTIDE SEQUENCE [LARGE SCALE GENOMIC DNA]</scope>
    <source>
        <strain evidence="10 11">DSM 23241</strain>
    </source>
</reference>
<sequence>MLKKNVVLLVIGLCIITYLLGIFLIPLMDIDAAQYASISREMYVHKSFLQVYDLGHDYLDKPPMLFWLSGFSMYVLGVHDWAYRLPSFFFSLLAIYATYRFALLYYKKDIAYLSAMVLASCQALFLMNHDVRTDTMLMGWVMLSIWQFATWFNTKKIIHFVIASIAVAGGMLTKGPIALIVPILCFLPHFILRRDWKHFWHWEYVLGIAIIAILLLPMSIGLYRQFDMHPGKIVGGNYITSGLKFYYWTQSFGRYTGENANREMNEFTFLLQNMLWSFLPWILFFLIALFLEVKKLIQQKGKLQLNQEWITTGGFILTYCVLARSQAQLPHYIFVVFPLAAIITAKFLYQLFFEHQWRHLRRTLVLLHLIVFTLLWMALIVLIAFPFSDIPKYVAALSSLCLLLMYSLFYSKRLHFHRLLIIAFFTIIGINVFLNTAFYPTLLQYQMGNTAAEYINAQHIDKSKVVTAGIHPGYPFYFYGQYIFPDTAINALQPNEIVVTNADSLERIQQKFPYAKVLHKGDNFHVSQLNITFLNPETRPEVLQHYAIVDLTIPNKKITKN</sequence>
<dbReference type="GO" id="GO:0016763">
    <property type="term" value="F:pentosyltransferase activity"/>
    <property type="evidence" value="ECO:0007669"/>
    <property type="project" value="TreeGrafter"/>
</dbReference>
<evidence type="ECO:0000259" key="9">
    <source>
        <dbReference type="Pfam" id="PF13231"/>
    </source>
</evidence>
<evidence type="ECO:0000256" key="6">
    <source>
        <dbReference type="ARBA" id="ARBA00022989"/>
    </source>
</evidence>
<comment type="subcellular location">
    <subcellularLocation>
        <location evidence="1">Cell membrane</location>
        <topology evidence="1">Multi-pass membrane protein</topology>
    </subcellularLocation>
</comment>
<evidence type="ECO:0000256" key="7">
    <source>
        <dbReference type="ARBA" id="ARBA00023136"/>
    </source>
</evidence>
<keyword evidence="4 10" id="KW-0808">Transferase</keyword>
<dbReference type="GO" id="GO:0010041">
    <property type="term" value="P:response to iron(III) ion"/>
    <property type="evidence" value="ECO:0007669"/>
    <property type="project" value="TreeGrafter"/>
</dbReference>
<dbReference type="Proteomes" id="UP000249720">
    <property type="component" value="Unassembled WGS sequence"/>
</dbReference>
<feature type="transmembrane region" description="Helical" evidence="8">
    <location>
        <begin position="88"/>
        <end position="106"/>
    </location>
</feature>
<dbReference type="EMBL" id="QKZV01000003">
    <property type="protein sequence ID" value="PZX63568.1"/>
    <property type="molecule type" value="Genomic_DNA"/>
</dbReference>
<evidence type="ECO:0000256" key="4">
    <source>
        <dbReference type="ARBA" id="ARBA00022679"/>
    </source>
</evidence>
<dbReference type="RefSeq" id="WP_111294293.1">
    <property type="nucleotide sequence ID" value="NZ_QKZV01000003.1"/>
</dbReference>
<gene>
    <name evidence="10" type="ORF">LX80_01219</name>
</gene>
<keyword evidence="11" id="KW-1185">Reference proteome</keyword>
<feature type="transmembrane region" description="Helical" evidence="8">
    <location>
        <begin position="419"/>
        <end position="439"/>
    </location>
</feature>
<organism evidence="10 11">
    <name type="scientific">Hydrotalea sandarakina</name>
    <dbReference type="NCBI Taxonomy" id="1004304"/>
    <lineage>
        <taxon>Bacteria</taxon>
        <taxon>Pseudomonadati</taxon>
        <taxon>Bacteroidota</taxon>
        <taxon>Chitinophagia</taxon>
        <taxon>Chitinophagales</taxon>
        <taxon>Chitinophagaceae</taxon>
        <taxon>Hydrotalea</taxon>
    </lineage>
</organism>
<dbReference type="GO" id="GO:0005886">
    <property type="term" value="C:plasma membrane"/>
    <property type="evidence" value="ECO:0007669"/>
    <property type="project" value="UniProtKB-SubCell"/>
</dbReference>
<accession>A0A2W7RS35</accession>
<proteinExistence type="predicted"/>
<evidence type="ECO:0000256" key="8">
    <source>
        <dbReference type="SAM" id="Phobius"/>
    </source>
</evidence>
<feature type="transmembrane region" description="Helical" evidence="8">
    <location>
        <begin position="364"/>
        <end position="387"/>
    </location>
</feature>
<dbReference type="OrthoDB" id="9178203at2"/>
<keyword evidence="5 8" id="KW-0812">Transmembrane</keyword>
<evidence type="ECO:0000256" key="2">
    <source>
        <dbReference type="ARBA" id="ARBA00022475"/>
    </source>
</evidence>
<feature type="transmembrane region" description="Helical" evidence="8">
    <location>
        <begin position="112"/>
        <end position="128"/>
    </location>
</feature>